<evidence type="ECO:0000256" key="2">
    <source>
        <dbReference type="SAM" id="MobiDB-lite"/>
    </source>
</evidence>
<feature type="region of interest" description="Disordered" evidence="2">
    <location>
        <begin position="366"/>
        <end position="385"/>
    </location>
</feature>
<feature type="compositionally biased region" description="Basic and acidic residues" evidence="2">
    <location>
        <begin position="367"/>
        <end position="385"/>
    </location>
</feature>
<evidence type="ECO:0000313" key="4">
    <source>
        <dbReference type="Proteomes" id="UP000070700"/>
    </source>
</evidence>
<accession>A0A194XS47</accession>
<dbReference type="AlphaFoldDB" id="A0A194XS47"/>
<dbReference type="Proteomes" id="UP000070700">
    <property type="component" value="Unassembled WGS sequence"/>
</dbReference>
<sequence length="428" mass="48728">MSYLKLPLPPSTVDDGEYILVDDPSSDETSGMGDFKSVNPDDTLYDDDSSSDDSCDFDNISTTTSIIDDFEPDLEDIESDPQVIEAAKQAIGLSNVNTYQFQLFIHFNMLQALFICSGEKVRNEIRKCMHNLMASYPTLFGEVFRSLRREISCLGKQTKDLEAETRNLKQDNNSLKVLVDVQEEVLVARHKKDIQNIRNSANRELLTLKNKKDMEIEKVRTIARMEGEVLRKEVHTLKSTNHTFDAKIASAKHIDHGSSIADTKTASPFQPGQDISLQYRTDNTLKCGDENQSESKAMNFGTEKEVHDCMAHLSQADIYKAHERVCKQISELQGQLELQHLHKAKLVEKSQETVRDMNIAVAQLHSSRTESAQRQETIRNQNKRDTERIEELQKAIEAYQEVNLLGVGRDYYQQRFEQSLSNLDGRVC</sequence>
<dbReference type="InParanoid" id="A0A194XS47"/>
<protein>
    <submittedName>
        <fullName evidence="3">Uncharacterized protein</fullName>
    </submittedName>
</protein>
<reference evidence="3 4" key="1">
    <citation type="submission" date="2015-10" db="EMBL/GenBank/DDBJ databases">
        <title>Full genome of DAOMC 229536 Phialocephala scopiformis, a fungal endophyte of spruce producing the potent anti-insectan compound rugulosin.</title>
        <authorList>
            <consortium name="DOE Joint Genome Institute"/>
            <person name="Walker A.K."/>
            <person name="Frasz S.L."/>
            <person name="Seifert K.A."/>
            <person name="Miller J.D."/>
            <person name="Mondo S.J."/>
            <person name="Labutti K."/>
            <person name="Lipzen A."/>
            <person name="Dockter R."/>
            <person name="Kennedy M."/>
            <person name="Grigoriev I.V."/>
            <person name="Spatafora J.W."/>
        </authorList>
    </citation>
    <scope>NUCLEOTIDE SEQUENCE [LARGE SCALE GENOMIC DNA]</scope>
    <source>
        <strain evidence="3 4">CBS 120377</strain>
    </source>
</reference>
<feature type="coiled-coil region" evidence="1">
    <location>
        <begin position="144"/>
        <end position="211"/>
    </location>
</feature>
<gene>
    <name evidence="3" type="ORF">LY89DRAFT_679838</name>
</gene>
<dbReference type="RefSeq" id="XP_018077373.1">
    <property type="nucleotide sequence ID" value="XM_018213950.1"/>
</dbReference>
<keyword evidence="1" id="KW-0175">Coiled coil</keyword>
<keyword evidence="4" id="KW-1185">Reference proteome</keyword>
<feature type="region of interest" description="Disordered" evidence="2">
    <location>
        <begin position="1"/>
        <end position="52"/>
    </location>
</feature>
<dbReference type="GeneID" id="28823676"/>
<proteinExistence type="predicted"/>
<dbReference type="EMBL" id="KQ947405">
    <property type="protein sequence ID" value="KUJ23018.1"/>
    <property type="molecule type" value="Genomic_DNA"/>
</dbReference>
<dbReference type="KEGG" id="psco:LY89DRAFT_679838"/>
<name>A0A194XS47_MOLSC</name>
<feature type="compositionally biased region" description="Acidic residues" evidence="2">
    <location>
        <begin position="43"/>
        <end position="52"/>
    </location>
</feature>
<organism evidence="3 4">
    <name type="scientific">Mollisia scopiformis</name>
    <name type="common">Conifer needle endophyte fungus</name>
    <name type="synonym">Phialocephala scopiformis</name>
    <dbReference type="NCBI Taxonomy" id="149040"/>
    <lineage>
        <taxon>Eukaryota</taxon>
        <taxon>Fungi</taxon>
        <taxon>Dikarya</taxon>
        <taxon>Ascomycota</taxon>
        <taxon>Pezizomycotina</taxon>
        <taxon>Leotiomycetes</taxon>
        <taxon>Helotiales</taxon>
        <taxon>Mollisiaceae</taxon>
        <taxon>Mollisia</taxon>
    </lineage>
</organism>
<evidence type="ECO:0000256" key="1">
    <source>
        <dbReference type="SAM" id="Coils"/>
    </source>
</evidence>
<evidence type="ECO:0000313" key="3">
    <source>
        <dbReference type="EMBL" id="KUJ23018.1"/>
    </source>
</evidence>